<sequence>MAALRNFKPLFDRVLIEKFAAATKSKGGVLLPEASLGKVLKGTVVATGPGNVNEKGDLIPTSVKVGDKVMLPEYGGTKLNMEDKELYLYRDGDLLGVFTD</sequence>
<name>B3RR12_TRIAD</name>
<evidence type="ECO:0000256" key="4">
    <source>
        <dbReference type="ARBA" id="ARBA00029976"/>
    </source>
</evidence>
<dbReference type="InParanoid" id="B3RR12"/>
<dbReference type="SUPFAM" id="SSF50129">
    <property type="entry name" value="GroES-like"/>
    <property type="match status" value="1"/>
</dbReference>
<dbReference type="HOGENOM" id="CLU_132825_0_2_1"/>
<dbReference type="CTD" id="6752009"/>
<keyword evidence="8" id="KW-1185">Reference proteome</keyword>
<dbReference type="PANTHER" id="PTHR10772">
    <property type="entry name" value="10 KDA HEAT SHOCK PROTEIN"/>
    <property type="match status" value="1"/>
</dbReference>
<protein>
    <recommendedName>
        <fullName evidence="2">10 kDa heat shock protein, mitochondrial</fullName>
    </recommendedName>
    <alternativeName>
        <fullName evidence="4">10 kDa chaperonin</fullName>
    </alternativeName>
    <alternativeName>
        <fullName evidence="5">Chaperonin 10</fullName>
    </alternativeName>
</protein>
<evidence type="ECO:0000256" key="2">
    <source>
        <dbReference type="ARBA" id="ARBA00018842"/>
    </source>
</evidence>
<dbReference type="PRINTS" id="PR00297">
    <property type="entry name" value="CHAPERONIN10"/>
</dbReference>
<dbReference type="PROSITE" id="PS00681">
    <property type="entry name" value="CHAPERONINS_CPN10"/>
    <property type="match status" value="1"/>
</dbReference>
<dbReference type="eggNOG" id="KOG1641">
    <property type="taxonomic scope" value="Eukaryota"/>
</dbReference>
<dbReference type="STRING" id="10228.B3RR12"/>
<dbReference type="GO" id="GO:0005759">
    <property type="term" value="C:mitochondrial matrix"/>
    <property type="evidence" value="ECO:0000318"/>
    <property type="project" value="GO_Central"/>
</dbReference>
<evidence type="ECO:0000256" key="5">
    <source>
        <dbReference type="ARBA" id="ARBA00031971"/>
    </source>
</evidence>
<dbReference type="RefSeq" id="XP_002110256.1">
    <property type="nucleotide sequence ID" value="XM_002110220.1"/>
</dbReference>
<dbReference type="InterPro" id="IPR018369">
    <property type="entry name" value="Chaprnonin_Cpn10_CS"/>
</dbReference>
<proteinExistence type="inferred from homology"/>
<evidence type="ECO:0000256" key="3">
    <source>
        <dbReference type="ARBA" id="ARBA00023186"/>
    </source>
</evidence>
<dbReference type="InterPro" id="IPR011032">
    <property type="entry name" value="GroES-like_sf"/>
</dbReference>
<dbReference type="PANTHER" id="PTHR10772:SF0">
    <property type="entry name" value="10 KDA HEAT SHOCK PROTEIN, MITOCHONDRIAL"/>
    <property type="match status" value="1"/>
</dbReference>
<dbReference type="EMBL" id="DS985243">
    <property type="protein sequence ID" value="EDV26260.1"/>
    <property type="molecule type" value="Genomic_DNA"/>
</dbReference>
<dbReference type="Proteomes" id="UP000009022">
    <property type="component" value="Unassembled WGS sequence"/>
</dbReference>
<dbReference type="KEGG" id="tad:TRIADDRAFT_37293"/>
<dbReference type="FunCoup" id="B3RR12">
    <property type="interactions" value="1277"/>
</dbReference>
<dbReference type="Gene3D" id="2.30.33.40">
    <property type="entry name" value="GroES chaperonin"/>
    <property type="match status" value="1"/>
</dbReference>
<dbReference type="InterPro" id="IPR037124">
    <property type="entry name" value="Chaperonin_GroES_sf"/>
</dbReference>
<dbReference type="OrthoDB" id="184876at2759"/>
<dbReference type="HAMAP" id="MF_00580">
    <property type="entry name" value="CH10"/>
    <property type="match status" value="1"/>
</dbReference>
<dbReference type="GO" id="GO:0051087">
    <property type="term" value="F:protein-folding chaperone binding"/>
    <property type="evidence" value="ECO:0000318"/>
    <property type="project" value="GO_Central"/>
</dbReference>
<dbReference type="OMA" id="EDFLIMR"/>
<dbReference type="SMART" id="SM00883">
    <property type="entry name" value="Cpn10"/>
    <property type="match status" value="1"/>
</dbReference>
<dbReference type="GO" id="GO:0005739">
    <property type="term" value="C:mitochondrion"/>
    <property type="evidence" value="ECO:0000318"/>
    <property type="project" value="GO_Central"/>
</dbReference>
<gene>
    <name evidence="7" type="ORF">TRIADDRAFT_37293</name>
</gene>
<reference evidence="7 8" key="1">
    <citation type="journal article" date="2008" name="Nature">
        <title>The Trichoplax genome and the nature of placozoans.</title>
        <authorList>
            <person name="Srivastava M."/>
            <person name="Begovic E."/>
            <person name="Chapman J."/>
            <person name="Putnam N.H."/>
            <person name="Hellsten U."/>
            <person name="Kawashima T."/>
            <person name="Kuo A."/>
            <person name="Mitros T."/>
            <person name="Salamov A."/>
            <person name="Carpenter M.L."/>
            <person name="Signorovitch A.Y."/>
            <person name="Moreno M.A."/>
            <person name="Kamm K."/>
            <person name="Grimwood J."/>
            <person name="Schmutz J."/>
            <person name="Shapiro H."/>
            <person name="Grigoriev I.V."/>
            <person name="Buss L.W."/>
            <person name="Schierwater B."/>
            <person name="Dellaporta S.L."/>
            <person name="Rokhsar D.S."/>
        </authorList>
    </citation>
    <scope>NUCLEOTIDE SEQUENCE [LARGE SCALE GENOMIC DNA]</scope>
    <source>
        <strain evidence="7 8">Grell-BS-1999</strain>
    </source>
</reference>
<dbReference type="GO" id="GO:0005524">
    <property type="term" value="F:ATP binding"/>
    <property type="evidence" value="ECO:0007669"/>
    <property type="project" value="InterPro"/>
</dbReference>
<comment type="similarity">
    <text evidence="1 6">Belongs to the GroES chaperonin family.</text>
</comment>
<dbReference type="GO" id="GO:0046872">
    <property type="term" value="F:metal ion binding"/>
    <property type="evidence" value="ECO:0000318"/>
    <property type="project" value="GO_Central"/>
</dbReference>
<dbReference type="GO" id="GO:0051082">
    <property type="term" value="F:unfolded protein binding"/>
    <property type="evidence" value="ECO:0000318"/>
    <property type="project" value="GO_Central"/>
</dbReference>
<dbReference type="AlphaFoldDB" id="B3RR12"/>
<dbReference type="GeneID" id="6752009"/>
<organism evidence="7 8">
    <name type="scientific">Trichoplax adhaerens</name>
    <name type="common">Trichoplax reptans</name>
    <dbReference type="NCBI Taxonomy" id="10228"/>
    <lineage>
        <taxon>Eukaryota</taxon>
        <taxon>Metazoa</taxon>
        <taxon>Placozoa</taxon>
        <taxon>Uniplacotomia</taxon>
        <taxon>Trichoplacea</taxon>
        <taxon>Trichoplacidae</taxon>
        <taxon>Trichoplax</taxon>
    </lineage>
</organism>
<dbReference type="InterPro" id="IPR020818">
    <property type="entry name" value="Chaperonin_GroES"/>
</dbReference>
<dbReference type="PhylomeDB" id="B3RR12"/>
<dbReference type="Pfam" id="PF00166">
    <property type="entry name" value="Cpn10"/>
    <property type="match status" value="1"/>
</dbReference>
<dbReference type="GO" id="GO:0044183">
    <property type="term" value="F:protein folding chaperone"/>
    <property type="evidence" value="ECO:0007669"/>
    <property type="project" value="InterPro"/>
</dbReference>
<dbReference type="FunFam" id="2.30.33.40:FF:000002">
    <property type="entry name" value="10 kDa chaperonin, mitochondrial"/>
    <property type="match status" value="1"/>
</dbReference>
<evidence type="ECO:0000256" key="6">
    <source>
        <dbReference type="RuleBase" id="RU003479"/>
    </source>
</evidence>
<accession>B3RR12</accession>
<dbReference type="CDD" id="cd00320">
    <property type="entry name" value="cpn10"/>
    <property type="match status" value="1"/>
</dbReference>
<keyword evidence="3 6" id="KW-0143">Chaperone</keyword>
<evidence type="ECO:0000256" key="1">
    <source>
        <dbReference type="ARBA" id="ARBA00006975"/>
    </source>
</evidence>
<evidence type="ECO:0000313" key="7">
    <source>
        <dbReference type="EMBL" id="EDV26260.1"/>
    </source>
</evidence>
<evidence type="ECO:0000313" key="8">
    <source>
        <dbReference type="Proteomes" id="UP000009022"/>
    </source>
</evidence>